<protein>
    <submittedName>
        <fullName evidence="1">Uncharacterized protein</fullName>
    </submittedName>
</protein>
<comment type="caution">
    <text evidence="1">The sequence shown here is derived from an EMBL/GenBank/DDBJ whole genome shotgun (WGS) entry which is preliminary data.</text>
</comment>
<name>A0A0G2I1H4_9EURO</name>
<sequence>MANVSRKWFLLFQPNLLREGPPNRTVLSLCMSISRSFRSFTESTPLVIDSHESGDEWAFGKIGDDVAGEFAEPLTPTNSPPSLHFTHRLYYPDYIQGGIFYRSIMLAHA</sequence>
<proteinExistence type="predicted"/>
<organism evidence="1 2">
    <name type="scientific">[Emmonsia] crescens</name>
    <dbReference type="NCBI Taxonomy" id="73230"/>
    <lineage>
        <taxon>Eukaryota</taxon>
        <taxon>Fungi</taxon>
        <taxon>Dikarya</taxon>
        <taxon>Ascomycota</taxon>
        <taxon>Pezizomycotina</taxon>
        <taxon>Eurotiomycetes</taxon>
        <taxon>Eurotiomycetidae</taxon>
        <taxon>Onygenales</taxon>
        <taxon>Ajellomycetaceae</taxon>
        <taxon>Emergomyces</taxon>
    </lineage>
</organism>
<dbReference type="EMBL" id="LCZI01000837">
    <property type="protein sequence ID" value="KKZ64228.1"/>
    <property type="molecule type" value="Genomic_DNA"/>
</dbReference>
<evidence type="ECO:0000313" key="1">
    <source>
        <dbReference type="EMBL" id="KKZ64228.1"/>
    </source>
</evidence>
<dbReference type="OrthoDB" id="5287717at2759"/>
<evidence type="ECO:0000313" key="2">
    <source>
        <dbReference type="Proteomes" id="UP000034164"/>
    </source>
</evidence>
<reference evidence="2" key="1">
    <citation type="journal article" date="2015" name="PLoS Genet.">
        <title>The dynamic genome and transcriptome of the human fungal pathogen Blastomyces and close relative Emmonsia.</title>
        <authorList>
            <person name="Munoz J.F."/>
            <person name="Gauthier G.M."/>
            <person name="Desjardins C.A."/>
            <person name="Gallo J.E."/>
            <person name="Holder J."/>
            <person name="Sullivan T.D."/>
            <person name="Marty A.J."/>
            <person name="Carmen J.C."/>
            <person name="Chen Z."/>
            <person name="Ding L."/>
            <person name="Gujja S."/>
            <person name="Magrini V."/>
            <person name="Misas E."/>
            <person name="Mitreva M."/>
            <person name="Priest M."/>
            <person name="Saif S."/>
            <person name="Whiston E.A."/>
            <person name="Young S."/>
            <person name="Zeng Q."/>
            <person name="Goldman W.E."/>
            <person name="Mardis E.R."/>
            <person name="Taylor J.W."/>
            <person name="McEwen J.G."/>
            <person name="Clay O.K."/>
            <person name="Klein B.S."/>
            <person name="Cuomo C.A."/>
        </authorList>
    </citation>
    <scope>NUCLEOTIDE SEQUENCE [LARGE SCALE GENOMIC DNA]</scope>
    <source>
        <strain evidence="2">UAMH 3008</strain>
    </source>
</reference>
<dbReference type="VEuPathDB" id="FungiDB:EMCG_01453"/>
<gene>
    <name evidence="1" type="ORF">EMCG_01453</name>
</gene>
<dbReference type="AlphaFoldDB" id="A0A0G2I1H4"/>
<dbReference type="Proteomes" id="UP000034164">
    <property type="component" value="Unassembled WGS sequence"/>
</dbReference>
<accession>A0A0G2I1H4</accession>